<organism evidence="2">
    <name type="scientific">Culicoides sonorensis</name>
    <name type="common">Biting midge</name>
    <dbReference type="NCBI Taxonomy" id="179676"/>
    <lineage>
        <taxon>Eukaryota</taxon>
        <taxon>Metazoa</taxon>
        <taxon>Ecdysozoa</taxon>
        <taxon>Arthropoda</taxon>
        <taxon>Hexapoda</taxon>
        <taxon>Insecta</taxon>
        <taxon>Pterygota</taxon>
        <taxon>Neoptera</taxon>
        <taxon>Endopterygota</taxon>
        <taxon>Diptera</taxon>
        <taxon>Nematocera</taxon>
        <taxon>Chironomoidea</taxon>
        <taxon>Ceratopogonidae</taxon>
        <taxon>Ceratopogoninae</taxon>
        <taxon>Culicoides</taxon>
        <taxon>Monoculicoides</taxon>
    </lineage>
</organism>
<dbReference type="EMBL" id="UFQT01001742">
    <property type="protein sequence ID" value="SSX31629.1"/>
    <property type="molecule type" value="Genomic_DNA"/>
</dbReference>
<sequence>MTSPYYYYFRYSLNIQIYKTLCKSIFGDKGFEIERIPKNIQLSITLKDNRSSREICCFEIC</sequence>
<name>A0A336MR80_CULSO</name>
<dbReference type="EMBL" id="UFQS01001742">
    <property type="protein sequence ID" value="SSX12169.1"/>
    <property type="molecule type" value="Genomic_DNA"/>
</dbReference>
<dbReference type="VEuPathDB" id="VectorBase:CSON003870"/>
<evidence type="ECO:0000313" key="1">
    <source>
        <dbReference type="EMBL" id="SSX12169.1"/>
    </source>
</evidence>
<reference evidence="1" key="1">
    <citation type="submission" date="2018-04" db="EMBL/GenBank/DDBJ databases">
        <authorList>
            <person name="Go L.Y."/>
            <person name="Mitchell J.A."/>
        </authorList>
    </citation>
    <scope>NUCLEOTIDE SEQUENCE</scope>
    <source>
        <tissue evidence="1">Whole organism</tissue>
    </source>
</reference>
<dbReference type="AlphaFoldDB" id="A0A336MR80"/>
<accession>A0A336MR80</accession>
<proteinExistence type="predicted"/>
<protein>
    <submittedName>
        <fullName evidence="2">CSON003870 protein</fullName>
    </submittedName>
</protein>
<gene>
    <name evidence="2" type="primary">CSON003870</name>
</gene>
<reference evidence="2" key="2">
    <citation type="submission" date="2018-07" db="EMBL/GenBank/DDBJ databases">
        <authorList>
            <person name="Quirk P.G."/>
            <person name="Krulwich T.A."/>
        </authorList>
    </citation>
    <scope>NUCLEOTIDE SEQUENCE</scope>
</reference>
<evidence type="ECO:0000313" key="2">
    <source>
        <dbReference type="EMBL" id="SSX31629.1"/>
    </source>
</evidence>